<evidence type="ECO:0000313" key="12">
    <source>
        <dbReference type="Proteomes" id="UP000217257"/>
    </source>
</evidence>
<dbReference type="GO" id="GO:0000272">
    <property type="term" value="P:polysaccharide catabolic process"/>
    <property type="evidence" value="ECO:0007669"/>
    <property type="project" value="UniProtKB-KW"/>
</dbReference>
<dbReference type="SMART" id="SM00656">
    <property type="entry name" value="Amb_all"/>
    <property type="match status" value="1"/>
</dbReference>
<dbReference type="InterPro" id="IPR002022">
    <property type="entry name" value="Pec_lyase"/>
</dbReference>
<gene>
    <name evidence="11" type="ORF">CYFUS_007632</name>
</gene>
<keyword evidence="1" id="KW-1015">Disulfide bond</keyword>
<organism evidence="11 12">
    <name type="scientific">Cystobacter fuscus</name>
    <dbReference type="NCBI Taxonomy" id="43"/>
    <lineage>
        <taxon>Bacteria</taxon>
        <taxon>Pseudomonadati</taxon>
        <taxon>Myxococcota</taxon>
        <taxon>Myxococcia</taxon>
        <taxon>Myxococcales</taxon>
        <taxon>Cystobacterineae</taxon>
        <taxon>Archangiaceae</taxon>
        <taxon>Cystobacter</taxon>
    </lineage>
</organism>
<dbReference type="GO" id="GO:0030570">
    <property type="term" value="F:pectate lyase activity"/>
    <property type="evidence" value="ECO:0007669"/>
    <property type="project" value="InterPro"/>
</dbReference>
<dbReference type="EC" id="4.2.2.10" evidence="6"/>
<evidence type="ECO:0000256" key="3">
    <source>
        <dbReference type="ARBA" id="ARBA00023239"/>
    </source>
</evidence>
<name>A0A250JE40_9BACT</name>
<dbReference type="CDD" id="cd00161">
    <property type="entry name" value="beta-trefoil_Ricin-like"/>
    <property type="match status" value="1"/>
</dbReference>
<dbReference type="GO" id="GO:0005576">
    <property type="term" value="C:extracellular region"/>
    <property type="evidence" value="ECO:0007669"/>
    <property type="project" value="UniProtKB-SubCell"/>
</dbReference>
<dbReference type="Pfam" id="PF00544">
    <property type="entry name" value="Pectate_lyase_4"/>
    <property type="match status" value="1"/>
</dbReference>
<feature type="domain" description="Ricin B lectin" evidence="9">
    <location>
        <begin position="46"/>
        <end position="183"/>
    </location>
</feature>
<dbReference type="Gene3D" id="2.80.10.50">
    <property type="match status" value="1"/>
</dbReference>
<evidence type="ECO:0000256" key="5">
    <source>
        <dbReference type="ARBA" id="ARBA00037631"/>
    </source>
</evidence>
<evidence type="ECO:0000259" key="10">
    <source>
        <dbReference type="SMART" id="SM00656"/>
    </source>
</evidence>
<dbReference type="PROSITE" id="PS50231">
    <property type="entry name" value="RICIN_B_LECTIN"/>
    <property type="match status" value="1"/>
</dbReference>
<dbReference type="SUPFAM" id="SSF51126">
    <property type="entry name" value="Pectin lyase-like"/>
    <property type="match status" value="1"/>
</dbReference>
<comment type="subcellular location">
    <subcellularLocation>
        <location evidence="7">Secreted</location>
    </subcellularLocation>
</comment>
<evidence type="ECO:0000259" key="9">
    <source>
        <dbReference type="SMART" id="SM00458"/>
    </source>
</evidence>
<dbReference type="Gene3D" id="2.160.20.10">
    <property type="entry name" value="Single-stranded right-handed beta-helix, Pectin lyase-like"/>
    <property type="match status" value="1"/>
</dbReference>
<reference evidence="11 12" key="1">
    <citation type="submission" date="2017-06" db="EMBL/GenBank/DDBJ databases">
        <title>Sequencing and comparative analysis of myxobacterial genomes.</title>
        <authorList>
            <person name="Rupp O."/>
            <person name="Goesmann A."/>
            <person name="Sogaard-Andersen L."/>
        </authorList>
    </citation>
    <scope>NUCLEOTIDE SEQUENCE [LARGE SCALE GENOMIC DNA]</scope>
    <source>
        <strain evidence="11 12">DSM 52655</strain>
    </source>
</reference>
<protein>
    <recommendedName>
        <fullName evidence="6">pectin lyase</fullName>
        <ecNumber evidence="6">4.2.2.10</ecNumber>
    </recommendedName>
</protein>
<keyword evidence="7" id="KW-0964">Secreted</keyword>
<dbReference type="Pfam" id="PF14200">
    <property type="entry name" value="RicinB_lectin_2"/>
    <property type="match status" value="1"/>
</dbReference>
<dbReference type="SMART" id="SM00458">
    <property type="entry name" value="RICIN"/>
    <property type="match status" value="1"/>
</dbReference>
<evidence type="ECO:0000256" key="8">
    <source>
        <dbReference type="SAM" id="MobiDB-lite"/>
    </source>
</evidence>
<sequence>MRGAASRLFLLSLVGAMTPGCGESPAEGGLDEALGGVVEALSVDTSKTYNLVGVGSDKCVQPKGGSTGAGTDAVISTCSGGVAQRFEFLAQSGGYYSIKNVSSGLCLDVTDASTSSGALIKQWSCSGGTYQQFLIEDTGEGTVKLVARHSGLVMDVIGGATSNGAGLQQWGWSGSTNQKFKLVASGTSGGGGSDPCSISLSDKPDGFAAQSGGTTGGGSASPIQVTTTSQLKQYLEDGQARVLHIMNDLDFRTAARTVSGCEKKASCDSMGKAIKEFRVSSTCNSDEVTSTRTRNETTINVKSNKTVIGMGDGVSLRGVSFNLGNQENLIFRNLDIRDVNPGLIEAGDGFTLTSSKHVWIDHCSFALISDGYLDVGTTASETSTHPDYITLSWSYIDGRTPYQCGGQHSFVNFANNAKMTWHHNWYDNSSGRNPKLGGALMQAHLYNNYWLNTSYFCITAAENAQARVESNYFENASKPHWLQAPGAIAIDSGNVYTGKSSSSSRDVGGSVFSVPYSYTKDSGTAAKDRVKACSGPRRIQ</sequence>
<evidence type="ECO:0000256" key="6">
    <source>
        <dbReference type="ARBA" id="ARBA00039082"/>
    </source>
</evidence>
<keyword evidence="7" id="KW-0119">Carbohydrate metabolism</keyword>
<evidence type="ECO:0000256" key="2">
    <source>
        <dbReference type="ARBA" id="ARBA00023180"/>
    </source>
</evidence>
<dbReference type="InterPro" id="IPR012334">
    <property type="entry name" value="Pectin_lyas_fold"/>
</dbReference>
<dbReference type="GO" id="GO:0047490">
    <property type="term" value="F:pectin lyase activity"/>
    <property type="evidence" value="ECO:0007669"/>
    <property type="project" value="UniProtKB-EC"/>
</dbReference>
<keyword evidence="2" id="KW-0325">Glycoprotein</keyword>
<dbReference type="InterPro" id="IPR011050">
    <property type="entry name" value="Pectin_lyase_fold/virulence"/>
</dbReference>
<dbReference type="Proteomes" id="UP000217257">
    <property type="component" value="Chromosome"/>
</dbReference>
<dbReference type="EMBL" id="CP022098">
    <property type="protein sequence ID" value="ATB42155.1"/>
    <property type="molecule type" value="Genomic_DNA"/>
</dbReference>
<dbReference type="PANTHER" id="PTHR31683:SF67">
    <property type="entry name" value="PECTIN LYASE F-RELATED"/>
    <property type="match status" value="1"/>
</dbReference>
<keyword evidence="3 7" id="KW-0456">Lyase</keyword>
<feature type="domain" description="Pectate lyase" evidence="10">
    <location>
        <begin position="257"/>
        <end position="479"/>
    </location>
</feature>
<comment type="similarity">
    <text evidence="7">Belongs to the polysaccharide lyase 1 family.</text>
</comment>
<comment type="function">
    <text evidence="5">Pectinolytic enzymes consist of four classes of enzymes: pectin lyase, polygalacturonase, pectin methylesterase and rhamnogalacturonase. Among pectinolytic enzymes, pectin lyase is the most important in depolymerization of pectin, since it cleaves internal glycosidic bonds of highly methylated pectins.</text>
</comment>
<dbReference type="AlphaFoldDB" id="A0A250JE40"/>
<comment type="catalytic activity">
    <reaction evidence="4">
        <text>Eliminative cleavage of (1-&gt;4)-alpha-D-galacturonan methyl ester to give oligosaccharides with 4-deoxy-6-O-methyl-alpha-D-galact-4-enuronosyl groups at their non-reducing ends.</text>
        <dbReference type="EC" id="4.2.2.10"/>
    </reaction>
</comment>
<keyword evidence="7" id="KW-0624">Polysaccharide degradation</keyword>
<feature type="region of interest" description="Disordered" evidence="8">
    <location>
        <begin position="520"/>
        <end position="540"/>
    </location>
</feature>
<dbReference type="InterPro" id="IPR035992">
    <property type="entry name" value="Ricin_B-like_lectins"/>
</dbReference>
<evidence type="ECO:0000256" key="1">
    <source>
        <dbReference type="ARBA" id="ARBA00023157"/>
    </source>
</evidence>
<accession>A0A250JE40</accession>
<evidence type="ECO:0000256" key="7">
    <source>
        <dbReference type="RuleBase" id="RU361173"/>
    </source>
</evidence>
<evidence type="ECO:0000256" key="4">
    <source>
        <dbReference type="ARBA" id="ARBA00036818"/>
    </source>
</evidence>
<dbReference type="InterPro" id="IPR045032">
    <property type="entry name" value="PEL"/>
</dbReference>
<evidence type="ECO:0000313" key="11">
    <source>
        <dbReference type="EMBL" id="ATB42155.1"/>
    </source>
</evidence>
<dbReference type="SUPFAM" id="SSF50370">
    <property type="entry name" value="Ricin B-like lectins"/>
    <property type="match status" value="1"/>
</dbReference>
<dbReference type="PANTHER" id="PTHR31683">
    <property type="entry name" value="PECTATE LYASE 18-RELATED"/>
    <property type="match status" value="1"/>
</dbReference>
<dbReference type="InterPro" id="IPR000772">
    <property type="entry name" value="Ricin_B_lectin"/>
</dbReference>
<dbReference type="KEGG" id="cfus:CYFUS_007632"/>
<proteinExistence type="inferred from homology"/>